<keyword evidence="9" id="KW-0539">Nucleus</keyword>
<keyword evidence="10" id="KW-0040">ANK repeat</keyword>
<evidence type="ECO:0000313" key="13">
    <source>
        <dbReference type="EMBL" id="OQR90703.1"/>
    </source>
</evidence>
<dbReference type="Proteomes" id="UP000243217">
    <property type="component" value="Unassembled WGS sequence"/>
</dbReference>
<keyword evidence="8" id="KW-0804">Transcription</keyword>
<evidence type="ECO:0000256" key="10">
    <source>
        <dbReference type="PROSITE-ProRule" id="PRU00023"/>
    </source>
</evidence>
<comment type="caution">
    <text evidence="13">The sequence shown here is derived from an EMBL/GenBank/DDBJ whole genome shotgun (WGS) entry which is preliminary data.</text>
</comment>
<feature type="domain" description="Histone deacetylase" evidence="12">
    <location>
        <begin position="280"/>
        <end position="609"/>
    </location>
</feature>
<name>A0A1V9YYH7_9STRA</name>
<evidence type="ECO:0000256" key="5">
    <source>
        <dbReference type="ARBA" id="ARBA00022801"/>
    </source>
</evidence>
<evidence type="ECO:0000256" key="4">
    <source>
        <dbReference type="ARBA" id="ARBA00022491"/>
    </source>
</evidence>
<evidence type="ECO:0000256" key="6">
    <source>
        <dbReference type="ARBA" id="ARBA00022853"/>
    </source>
</evidence>
<dbReference type="PROSITE" id="PS50297">
    <property type="entry name" value="ANK_REP_REGION"/>
    <property type="match status" value="2"/>
</dbReference>
<dbReference type="PANTHER" id="PTHR10625">
    <property type="entry name" value="HISTONE DEACETYLASE HDAC1-RELATED"/>
    <property type="match status" value="1"/>
</dbReference>
<protein>
    <recommendedName>
        <fullName evidence="3">histone deacetylase</fullName>
        <ecNumber evidence="3">3.5.1.98</ecNumber>
    </recommendedName>
</protein>
<keyword evidence="14" id="KW-1185">Reference proteome</keyword>
<dbReference type="PRINTS" id="PR01270">
    <property type="entry name" value="HDASUPER"/>
</dbReference>
<dbReference type="GO" id="GO:0040029">
    <property type="term" value="P:epigenetic regulation of gene expression"/>
    <property type="evidence" value="ECO:0007669"/>
    <property type="project" value="TreeGrafter"/>
</dbReference>
<dbReference type="InterPro" id="IPR002110">
    <property type="entry name" value="Ankyrin_rpt"/>
</dbReference>
<organism evidence="13 14">
    <name type="scientific">Thraustotheca clavata</name>
    <dbReference type="NCBI Taxonomy" id="74557"/>
    <lineage>
        <taxon>Eukaryota</taxon>
        <taxon>Sar</taxon>
        <taxon>Stramenopiles</taxon>
        <taxon>Oomycota</taxon>
        <taxon>Saprolegniomycetes</taxon>
        <taxon>Saprolegniales</taxon>
        <taxon>Achlyaceae</taxon>
        <taxon>Thraustotheca</taxon>
    </lineage>
</organism>
<dbReference type="AlphaFoldDB" id="A0A1V9YYH7"/>
<evidence type="ECO:0000256" key="8">
    <source>
        <dbReference type="ARBA" id="ARBA00023163"/>
    </source>
</evidence>
<keyword evidence="7" id="KW-0805">Transcription regulation</keyword>
<dbReference type="Gene3D" id="1.25.40.20">
    <property type="entry name" value="Ankyrin repeat-containing domain"/>
    <property type="match status" value="1"/>
</dbReference>
<evidence type="ECO:0000256" key="2">
    <source>
        <dbReference type="ARBA" id="ARBA00007738"/>
    </source>
</evidence>
<dbReference type="InterPro" id="IPR037138">
    <property type="entry name" value="His_deacetylse_dom_sf"/>
</dbReference>
<dbReference type="OrthoDB" id="424012at2759"/>
<comment type="subcellular location">
    <subcellularLocation>
        <location evidence="1">Nucleus</location>
    </subcellularLocation>
</comment>
<dbReference type="EC" id="3.5.1.98" evidence="3"/>
<keyword evidence="6" id="KW-0156">Chromatin regulator</keyword>
<dbReference type="SUPFAM" id="SSF52768">
    <property type="entry name" value="Arginase/deacetylase"/>
    <property type="match status" value="1"/>
</dbReference>
<evidence type="ECO:0000256" key="9">
    <source>
        <dbReference type="ARBA" id="ARBA00023242"/>
    </source>
</evidence>
<dbReference type="GO" id="GO:0000118">
    <property type="term" value="C:histone deacetylase complex"/>
    <property type="evidence" value="ECO:0007669"/>
    <property type="project" value="TreeGrafter"/>
</dbReference>
<gene>
    <name evidence="13" type="ORF">THRCLA_09230</name>
</gene>
<dbReference type="InterPro" id="IPR036770">
    <property type="entry name" value="Ankyrin_rpt-contain_sf"/>
</dbReference>
<dbReference type="SMART" id="SM00248">
    <property type="entry name" value="ANK"/>
    <property type="match status" value="4"/>
</dbReference>
<dbReference type="Pfam" id="PF12796">
    <property type="entry name" value="Ank_2"/>
    <property type="match status" value="1"/>
</dbReference>
<reference evidence="13 14" key="1">
    <citation type="journal article" date="2014" name="Genome Biol. Evol.">
        <title>The secreted proteins of Achlya hypogyna and Thraustotheca clavata identify the ancestral oomycete secretome and reveal gene acquisitions by horizontal gene transfer.</title>
        <authorList>
            <person name="Misner I."/>
            <person name="Blouin N."/>
            <person name="Leonard G."/>
            <person name="Richards T.A."/>
            <person name="Lane C.E."/>
        </authorList>
    </citation>
    <scope>NUCLEOTIDE SEQUENCE [LARGE SCALE GENOMIC DNA]</scope>
    <source>
        <strain evidence="13 14">ATCC 34112</strain>
    </source>
</reference>
<evidence type="ECO:0000256" key="1">
    <source>
        <dbReference type="ARBA" id="ARBA00004123"/>
    </source>
</evidence>
<sequence length="696" mass="76695">MPTSDGITVQDQRPTLTSILTHRDHTHEDVQLLKRRVSFSSVIHTSPAQTTLSQDSLEEWLLDSNVVRVQSALDPTLEAEPRVPQLQTTDLHISCLLYDIDAVQELLLKCKIDVNIHSAEGYTALGIVAMATEDKFEDATRLANILLQCGASLTLGDHLGYTPLHWAAAMGNIPMMTAFHSFGVDLDFKSKVNGETALHRAARFGQQESIRFLLSFGASPYLYNAGLALPYDVAGEEDSITINLPTRYAVQCSFTTLQPSFRTLLLHHPDCMEHITIEGHQESPDRITAILRTIEDQASLCHPRVESSSDFNLASFDTILRVHSEKYIDTLKNLHDQVQMQLGLLALTPRIQVQVQGTLLELAKNDAICDTNFSRGTLRAALRAAGSVCHAIDKTVFHEYRNAFCIVRPPGHHAGASGLLRNSVSCGFCILNNVMIGAQYALDTYPTEVSRVAIVDFDAHHGNGTEDILKKRRGRSDSDILFVSMHCYGEGFYPGSGHDHELDTNVFNVALAPCWSTQKEKGVRAFRKQLQKVVIPMLRSFAPNLILISAGFDGCKGDIGNKQHGNRDGPMGLDLRPEEFHWATQQILKVANICCKGRVISVLEGGYGRKEKRGRSTDGPKPLILDTLQESALAHIAALVGDPMDTDIPDDLSSSSSPGSTKRPQRQCSSIYKRSSTDSISLGQPTPTRRRKAVKS</sequence>
<dbReference type="STRING" id="74557.A0A1V9YYH7"/>
<dbReference type="EMBL" id="JNBS01002501">
    <property type="protein sequence ID" value="OQR90703.1"/>
    <property type="molecule type" value="Genomic_DNA"/>
</dbReference>
<dbReference type="Pfam" id="PF00850">
    <property type="entry name" value="Hist_deacetyl"/>
    <property type="match status" value="1"/>
</dbReference>
<dbReference type="InterPro" id="IPR023696">
    <property type="entry name" value="Ureohydrolase_dom_sf"/>
</dbReference>
<feature type="compositionally biased region" description="Polar residues" evidence="11">
    <location>
        <begin position="658"/>
        <end position="687"/>
    </location>
</feature>
<evidence type="ECO:0000256" key="7">
    <source>
        <dbReference type="ARBA" id="ARBA00023015"/>
    </source>
</evidence>
<dbReference type="InterPro" id="IPR023801">
    <property type="entry name" value="His_deacetylse_dom"/>
</dbReference>
<dbReference type="GO" id="GO:0005737">
    <property type="term" value="C:cytoplasm"/>
    <property type="evidence" value="ECO:0007669"/>
    <property type="project" value="TreeGrafter"/>
</dbReference>
<dbReference type="PROSITE" id="PS50088">
    <property type="entry name" value="ANK_REPEAT"/>
    <property type="match status" value="2"/>
</dbReference>
<keyword evidence="5" id="KW-0378">Hydrolase</keyword>
<feature type="repeat" description="ANK" evidence="10">
    <location>
        <begin position="193"/>
        <end position="225"/>
    </location>
</feature>
<keyword evidence="4" id="KW-0678">Repressor</keyword>
<accession>A0A1V9YYH7</accession>
<comment type="similarity">
    <text evidence="2">Belongs to the histone deacetylase family. HD type 2 subfamily.</text>
</comment>
<evidence type="ECO:0000313" key="14">
    <source>
        <dbReference type="Proteomes" id="UP000243217"/>
    </source>
</evidence>
<evidence type="ECO:0000256" key="11">
    <source>
        <dbReference type="SAM" id="MobiDB-lite"/>
    </source>
</evidence>
<evidence type="ECO:0000256" key="3">
    <source>
        <dbReference type="ARBA" id="ARBA00012111"/>
    </source>
</evidence>
<feature type="region of interest" description="Disordered" evidence="11">
    <location>
        <begin position="644"/>
        <end position="696"/>
    </location>
</feature>
<dbReference type="PANTHER" id="PTHR10625:SF5">
    <property type="entry name" value="HISTONE DEACETYLASE"/>
    <property type="match status" value="1"/>
</dbReference>
<evidence type="ECO:0000259" key="12">
    <source>
        <dbReference type="Pfam" id="PF00850"/>
    </source>
</evidence>
<dbReference type="GO" id="GO:0141221">
    <property type="term" value="F:histone deacetylase activity, hydrolytic mechanism"/>
    <property type="evidence" value="ECO:0007669"/>
    <property type="project" value="UniProtKB-EC"/>
</dbReference>
<feature type="repeat" description="ANK" evidence="10">
    <location>
        <begin position="159"/>
        <end position="191"/>
    </location>
</feature>
<dbReference type="Gene3D" id="3.40.800.20">
    <property type="entry name" value="Histone deacetylase domain"/>
    <property type="match status" value="1"/>
</dbReference>
<dbReference type="InterPro" id="IPR000286">
    <property type="entry name" value="HDACs"/>
</dbReference>
<proteinExistence type="inferred from homology"/>
<dbReference type="SUPFAM" id="SSF48403">
    <property type="entry name" value="Ankyrin repeat"/>
    <property type="match status" value="1"/>
</dbReference>